<gene>
    <name evidence="2" type="ORF">SPACI_048600</name>
</gene>
<dbReference type="PANTHER" id="PTHR34322">
    <property type="entry name" value="TRANSPOSASE, Y1_TNP DOMAIN-CONTAINING"/>
    <property type="match status" value="1"/>
</dbReference>
<dbReference type="EMBL" id="CP155571">
    <property type="protein sequence ID" value="XFO74749.1"/>
    <property type="molecule type" value="Genomic_DNA"/>
</dbReference>
<feature type="domain" description="Transposase IS200-like" evidence="1">
    <location>
        <begin position="9"/>
        <end position="124"/>
    </location>
</feature>
<protein>
    <recommendedName>
        <fullName evidence="1">Transposase IS200-like domain-containing protein</fullName>
    </recommendedName>
</protein>
<dbReference type="RefSeq" id="WP_094607945.1">
    <property type="nucleotide sequence ID" value="NZ_CP155571.1"/>
</dbReference>
<dbReference type="Proteomes" id="UP000216052">
    <property type="component" value="Chromosome"/>
</dbReference>
<evidence type="ECO:0000313" key="3">
    <source>
        <dbReference type="Proteomes" id="UP000216052"/>
    </source>
</evidence>
<proteinExistence type="predicted"/>
<reference evidence="2" key="1">
    <citation type="submission" date="2024-05" db="EMBL/GenBank/DDBJ databases">
        <title>Isolation and characterization of Sporomusa carbonis sp. nov., a carboxydotrophic hydrogenogen in the genus of Sporomusa isolated from a charcoal burning pile.</title>
        <authorList>
            <person name="Boeer T."/>
            <person name="Rosenbaum F."/>
            <person name="Eysell L."/>
            <person name="Mueller V."/>
            <person name="Daniel R."/>
            <person name="Poehlein A."/>
        </authorList>
    </citation>
    <scope>NUCLEOTIDE SEQUENCE [LARGE SCALE GENOMIC DNA]</scope>
    <source>
        <strain evidence="2">DSM 3132</strain>
    </source>
</reference>
<name>A0ABZ3J8M9_SPOA4</name>
<evidence type="ECO:0000259" key="1">
    <source>
        <dbReference type="SMART" id="SM01321"/>
    </source>
</evidence>
<dbReference type="Pfam" id="PF01797">
    <property type="entry name" value="Y1_Tnp"/>
    <property type="match status" value="1"/>
</dbReference>
<keyword evidence="3" id="KW-1185">Reference proteome</keyword>
<dbReference type="SMART" id="SM01321">
    <property type="entry name" value="Y1_Tnp"/>
    <property type="match status" value="1"/>
</dbReference>
<dbReference type="SUPFAM" id="SSF143422">
    <property type="entry name" value="Transposase IS200-like"/>
    <property type="match status" value="1"/>
</dbReference>
<sequence length="247" mass="28724">MSRQVRKLSATGYYHIVFRGINHQSLFEGDSDFLYFIESLQQIKAEMAFEIHAYCLMSNHVHLLLKENKTGDISQIMKRLLTKYVMYFNKKYERSGALIASRYKSTPVEIDEYFIPLIRYIHQNPVKAGIVGKLEEYKFSSYRDYVQGGRLTDTGFSLSLLGRDEWVRLHQMSTDDDFDVSGKINLSEDEVRRKILRSTEGREPHEIAGWSKPERDAMLRQLKEKEGLSIRQIERATGISRGVIARS</sequence>
<organism evidence="2 3">
    <name type="scientific">Sporomusa acidovorans (strain ATCC 49682 / DSM 3132 / Mol)</name>
    <dbReference type="NCBI Taxonomy" id="1123286"/>
    <lineage>
        <taxon>Bacteria</taxon>
        <taxon>Bacillati</taxon>
        <taxon>Bacillota</taxon>
        <taxon>Negativicutes</taxon>
        <taxon>Selenomonadales</taxon>
        <taxon>Sporomusaceae</taxon>
        <taxon>Sporomusa</taxon>
    </lineage>
</organism>
<dbReference type="PANTHER" id="PTHR34322:SF2">
    <property type="entry name" value="TRANSPOSASE IS200-LIKE DOMAIN-CONTAINING PROTEIN"/>
    <property type="match status" value="1"/>
</dbReference>
<accession>A0ABZ3J8M9</accession>
<dbReference type="InterPro" id="IPR002686">
    <property type="entry name" value="Transposase_17"/>
</dbReference>
<dbReference type="Gene3D" id="3.30.70.1290">
    <property type="entry name" value="Transposase IS200-like"/>
    <property type="match status" value="1"/>
</dbReference>
<dbReference type="InterPro" id="IPR036515">
    <property type="entry name" value="Transposase_17_sf"/>
</dbReference>
<evidence type="ECO:0000313" key="2">
    <source>
        <dbReference type="EMBL" id="XFO74749.1"/>
    </source>
</evidence>